<sequence length="212" mass="25224">FRQDFVQTHDNCSFFRLRILRQRLLSQVPGIANLTTFQMNGYTRASDMYRNYLRLKGDRVAFIQRMMLQGSNANTVFVHFPLWEERRKRRQREQQDIHVARLQEKFEAPVYEMKFTFASMDENSQKKITRSHSVNSLDVLSLMQDLNLQQKWASIWMERVYGCVFEPTMHCAASLRKTSLIERPALKWPPIRYQLSKGGEQIPLEKTNQLCR</sequence>
<dbReference type="EMBL" id="JH431312">
    <property type="status" value="NOT_ANNOTATED_CDS"/>
    <property type="molecule type" value="Genomic_DNA"/>
</dbReference>
<dbReference type="HOGENOM" id="CLU_1302450_0_0_1"/>
<name>T1IQQ1_STRMM</name>
<protein>
    <submittedName>
        <fullName evidence="1">Uncharacterized protein</fullName>
    </submittedName>
</protein>
<reference evidence="1" key="2">
    <citation type="submission" date="2015-02" db="UniProtKB">
        <authorList>
            <consortium name="EnsemblMetazoa"/>
        </authorList>
    </citation>
    <scope>IDENTIFICATION</scope>
</reference>
<evidence type="ECO:0000313" key="2">
    <source>
        <dbReference type="Proteomes" id="UP000014500"/>
    </source>
</evidence>
<reference evidence="2" key="1">
    <citation type="submission" date="2011-05" db="EMBL/GenBank/DDBJ databases">
        <authorList>
            <person name="Richards S.R."/>
            <person name="Qu J."/>
            <person name="Jiang H."/>
            <person name="Jhangiani S.N."/>
            <person name="Agravi P."/>
            <person name="Goodspeed R."/>
            <person name="Gross S."/>
            <person name="Mandapat C."/>
            <person name="Jackson L."/>
            <person name="Mathew T."/>
            <person name="Pu L."/>
            <person name="Thornton R."/>
            <person name="Saada N."/>
            <person name="Wilczek-Boney K.B."/>
            <person name="Lee S."/>
            <person name="Kovar C."/>
            <person name="Wu Y."/>
            <person name="Scherer S.E."/>
            <person name="Worley K.C."/>
            <person name="Muzny D.M."/>
            <person name="Gibbs R."/>
        </authorList>
    </citation>
    <scope>NUCLEOTIDE SEQUENCE</scope>
    <source>
        <strain evidence="2">Brora</strain>
    </source>
</reference>
<organism evidence="1 2">
    <name type="scientific">Strigamia maritima</name>
    <name type="common">European centipede</name>
    <name type="synonym">Geophilus maritimus</name>
    <dbReference type="NCBI Taxonomy" id="126957"/>
    <lineage>
        <taxon>Eukaryota</taxon>
        <taxon>Metazoa</taxon>
        <taxon>Ecdysozoa</taxon>
        <taxon>Arthropoda</taxon>
        <taxon>Myriapoda</taxon>
        <taxon>Chilopoda</taxon>
        <taxon>Pleurostigmophora</taxon>
        <taxon>Geophilomorpha</taxon>
        <taxon>Linotaeniidae</taxon>
        <taxon>Strigamia</taxon>
    </lineage>
</organism>
<dbReference type="Proteomes" id="UP000014500">
    <property type="component" value="Unassembled WGS sequence"/>
</dbReference>
<dbReference type="EnsemblMetazoa" id="SMAR003374-RA">
    <property type="protein sequence ID" value="SMAR003374-PA"/>
    <property type="gene ID" value="SMAR003374"/>
</dbReference>
<evidence type="ECO:0000313" key="1">
    <source>
        <dbReference type="EnsemblMetazoa" id="SMAR003374-PA"/>
    </source>
</evidence>
<proteinExistence type="predicted"/>
<accession>T1IQQ1</accession>
<keyword evidence="2" id="KW-1185">Reference proteome</keyword>
<dbReference type="AlphaFoldDB" id="T1IQQ1"/>